<dbReference type="GO" id="GO:0016887">
    <property type="term" value="F:ATP hydrolysis activity"/>
    <property type="evidence" value="ECO:0007669"/>
    <property type="project" value="InterPro"/>
</dbReference>
<dbReference type="GO" id="GO:0016020">
    <property type="term" value="C:membrane"/>
    <property type="evidence" value="ECO:0007669"/>
    <property type="project" value="UniProtKB-SubCell"/>
</dbReference>
<evidence type="ECO:0000313" key="13">
    <source>
        <dbReference type="WBParaSite" id="EEL_0000128801-mRNA-1"/>
    </source>
</evidence>
<proteinExistence type="predicted"/>
<evidence type="ECO:0000256" key="7">
    <source>
        <dbReference type="ARBA" id="ARBA00023136"/>
    </source>
</evidence>
<dbReference type="PANTHER" id="PTHR43394">
    <property type="entry name" value="ATP-DEPENDENT PERMEASE MDL1, MITOCHONDRIAL"/>
    <property type="match status" value="1"/>
</dbReference>
<feature type="domain" description="ABC transmembrane type-1" evidence="11">
    <location>
        <begin position="133"/>
        <end position="424"/>
    </location>
</feature>
<dbReference type="Pfam" id="PF00664">
    <property type="entry name" value="ABC_membrane"/>
    <property type="match status" value="1"/>
</dbReference>
<evidence type="ECO:0000259" key="10">
    <source>
        <dbReference type="PROSITE" id="PS50893"/>
    </source>
</evidence>
<evidence type="ECO:0000256" key="5">
    <source>
        <dbReference type="ARBA" id="ARBA00022840"/>
    </source>
</evidence>
<reference evidence="13" key="1">
    <citation type="submission" date="2017-02" db="UniProtKB">
        <authorList>
            <consortium name="WormBaseParasite"/>
        </authorList>
    </citation>
    <scope>IDENTIFICATION</scope>
</reference>
<evidence type="ECO:0000256" key="4">
    <source>
        <dbReference type="ARBA" id="ARBA00022741"/>
    </source>
</evidence>
<keyword evidence="3 9" id="KW-0812">Transmembrane</keyword>
<feature type="domain" description="ABC transporter" evidence="10">
    <location>
        <begin position="458"/>
        <end position="668"/>
    </location>
</feature>
<dbReference type="InterPro" id="IPR039421">
    <property type="entry name" value="Type_1_exporter"/>
</dbReference>
<dbReference type="STRING" id="1147741.A0A0R3RII0"/>
<accession>A0A0R3RII0</accession>
<keyword evidence="6 9" id="KW-1133">Transmembrane helix</keyword>
<sequence>MDHGKVIEKGTHEELMAHAGTYMKLVRAQAVEQLAKENAPNSEEVEGIMKDEQEEAVSLIRSKSPDRLSRSVSSISSTGHTNSIALANPQTSSQPSDAFFSSLQQEVNVVEEKKQSNLLDALRLARDEWFLLLFALLFSFLKGLMFPIFSIIYGAVFRSLAKLTAEERLQEALRNAIYLMILGVTCGFVTFFASYLFAIAGESLSERLRVMIFANIISQDGEFFDSSDHASGNLITRLATDVPNIRAAIDHRLADVIQAVVSVTVGIGVAFYYGPKMAPVGVLTATALMLSQLIITQYLKKRSEKDEMLTHKLFQLATEALKHHKTVQCLTREQHFCDQFNQKMRELQNKKFHSGIIQAFAFALYSSFVFFNFAAAYRYGLWLIEIGSSNPFQPNDNTFRVIETLNVASISVLAIGSYFPEYIRARLSASLISKMLAEKPKISSLSEGGRKEVLGGEVKLENVRFAYPVNRKRPVLKGLTMEALKGQTIALMYDNNDTRHLNLYNLRNQIALVSQQPILFNYSVRDNIAYGLVDIRQREVEEAAKQANAHDFIMEMKNGYDTIVGESGGQLSGGQRQRIAIARAIIRNPVLLLLDEATSALDADSEKVVQEALERACNSRTCIIIAHRLSSIQNSDQILVINNGTIVECGTHQELLHQKGLYATLIKMQNLQ</sequence>
<dbReference type="GO" id="GO:0015421">
    <property type="term" value="F:ABC-type oligopeptide transporter activity"/>
    <property type="evidence" value="ECO:0007669"/>
    <property type="project" value="TreeGrafter"/>
</dbReference>
<dbReference type="Gene3D" id="3.40.50.300">
    <property type="entry name" value="P-loop containing nucleotide triphosphate hydrolases"/>
    <property type="match status" value="1"/>
</dbReference>
<evidence type="ECO:0000256" key="3">
    <source>
        <dbReference type="ARBA" id="ARBA00022692"/>
    </source>
</evidence>
<keyword evidence="5" id="KW-0067">ATP-binding</keyword>
<evidence type="ECO:0000259" key="11">
    <source>
        <dbReference type="PROSITE" id="PS50929"/>
    </source>
</evidence>
<dbReference type="Proteomes" id="UP000050640">
    <property type="component" value="Unplaced"/>
</dbReference>
<evidence type="ECO:0000256" key="6">
    <source>
        <dbReference type="ARBA" id="ARBA00022989"/>
    </source>
</evidence>
<protein>
    <submittedName>
        <fullName evidence="13">ABC transmembrane type-1 domain-containing protein</fullName>
    </submittedName>
</protein>
<dbReference type="InterPro" id="IPR027417">
    <property type="entry name" value="P-loop_NTPase"/>
</dbReference>
<keyword evidence="7 9" id="KW-0472">Membrane</keyword>
<dbReference type="FunFam" id="3.40.50.300:FF:000604">
    <property type="entry name" value="ABC transporter B family member 28"/>
    <property type="match status" value="1"/>
</dbReference>
<evidence type="ECO:0000256" key="9">
    <source>
        <dbReference type="SAM" id="Phobius"/>
    </source>
</evidence>
<dbReference type="CDD" id="cd18578">
    <property type="entry name" value="ABC_6TM_Pgp_ABCB1_D2_like"/>
    <property type="match status" value="1"/>
</dbReference>
<dbReference type="InterPro" id="IPR003439">
    <property type="entry name" value="ABC_transporter-like_ATP-bd"/>
</dbReference>
<feature type="transmembrane region" description="Helical" evidence="9">
    <location>
        <begin position="256"/>
        <end position="274"/>
    </location>
</feature>
<evidence type="ECO:0000256" key="1">
    <source>
        <dbReference type="ARBA" id="ARBA00004141"/>
    </source>
</evidence>
<dbReference type="GO" id="GO:0005524">
    <property type="term" value="F:ATP binding"/>
    <property type="evidence" value="ECO:0007669"/>
    <property type="project" value="UniProtKB-KW"/>
</dbReference>
<feature type="compositionally biased region" description="Low complexity" evidence="8">
    <location>
        <begin position="70"/>
        <end position="83"/>
    </location>
</feature>
<dbReference type="SUPFAM" id="SSF90123">
    <property type="entry name" value="ABC transporter transmembrane region"/>
    <property type="match status" value="1"/>
</dbReference>
<dbReference type="PROSITE" id="PS50929">
    <property type="entry name" value="ABC_TM1F"/>
    <property type="match status" value="1"/>
</dbReference>
<feature type="transmembrane region" description="Helical" evidence="9">
    <location>
        <begin position="129"/>
        <end position="156"/>
    </location>
</feature>
<dbReference type="SUPFAM" id="SSF52540">
    <property type="entry name" value="P-loop containing nucleoside triphosphate hydrolases"/>
    <property type="match status" value="1"/>
</dbReference>
<dbReference type="InterPro" id="IPR011527">
    <property type="entry name" value="ABC1_TM_dom"/>
</dbReference>
<dbReference type="PROSITE" id="PS50893">
    <property type="entry name" value="ABC_TRANSPORTER_2"/>
    <property type="match status" value="1"/>
</dbReference>
<dbReference type="PROSITE" id="PS00211">
    <property type="entry name" value="ABC_TRANSPORTER_1"/>
    <property type="match status" value="1"/>
</dbReference>
<comment type="subcellular location">
    <subcellularLocation>
        <location evidence="1">Membrane</location>
        <topology evidence="1">Multi-pass membrane protein</topology>
    </subcellularLocation>
</comment>
<dbReference type="AlphaFoldDB" id="A0A0R3RII0"/>
<evidence type="ECO:0000256" key="2">
    <source>
        <dbReference type="ARBA" id="ARBA00022448"/>
    </source>
</evidence>
<evidence type="ECO:0000256" key="8">
    <source>
        <dbReference type="SAM" id="MobiDB-lite"/>
    </source>
</evidence>
<name>A0A0R3RII0_9BILA</name>
<dbReference type="GO" id="GO:0005737">
    <property type="term" value="C:cytoplasm"/>
    <property type="evidence" value="ECO:0007669"/>
    <property type="project" value="UniProtKB-ARBA"/>
</dbReference>
<dbReference type="InterPro" id="IPR036640">
    <property type="entry name" value="ABC1_TM_sf"/>
</dbReference>
<feature type="transmembrane region" description="Helical" evidence="9">
    <location>
        <begin position="352"/>
        <end position="379"/>
    </location>
</feature>
<dbReference type="Gene3D" id="1.20.1560.10">
    <property type="entry name" value="ABC transporter type 1, transmembrane domain"/>
    <property type="match status" value="1"/>
</dbReference>
<feature type="region of interest" description="Disordered" evidence="8">
    <location>
        <begin position="62"/>
        <end position="90"/>
    </location>
</feature>
<keyword evidence="4" id="KW-0547">Nucleotide-binding</keyword>
<feature type="transmembrane region" description="Helical" evidence="9">
    <location>
        <begin position="280"/>
        <end position="299"/>
    </location>
</feature>
<dbReference type="InterPro" id="IPR017871">
    <property type="entry name" value="ABC_transporter-like_CS"/>
</dbReference>
<keyword evidence="2" id="KW-0813">Transport</keyword>
<dbReference type="PANTHER" id="PTHR43394:SF1">
    <property type="entry name" value="ATP-BINDING CASSETTE SUB-FAMILY B MEMBER 10, MITOCHONDRIAL"/>
    <property type="match status" value="1"/>
</dbReference>
<dbReference type="WBParaSite" id="EEL_0000128801-mRNA-1">
    <property type="protein sequence ID" value="EEL_0000128801-mRNA-1"/>
    <property type="gene ID" value="EEL_0000128801"/>
</dbReference>
<feature type="transmembrane region" description="Helical" evidence="9">
    <location>
        <begin position="176"/>
        <end position="199"/>
    </location>
</feature>
<keyword evidence="12" id="KW-1185">Reference proteome</keyword>
<organism evidence="12 13">
    <name type="scientific">Elaeophora elaphi</name>
    <dbReference type="NCBI Taxonomy" id="1147741"/>
    <lineage>
        <taxon>Eukaryota</taxon>
        <taxon>Metazoa</taxon>
        <taxon>Ecdysozoa</taxon>
        <taxon>Nematoda</taxon>
        <taxon>Chromadorea</taxon>
        <taxon>Rhabditida</taxon>
        <taxon>Spirurina</taxon>
        <taxon>Spiruromorpha</taxon>
        <taxon>Filarioidea</taxon>
        <taxon>Onchocercidae</taxon>
        <taxon>Elaeophora</taxon>
    </lineage>
</organism>
<evidence type="ECO:0000313" key="12">
    <source>
        <dbReference type="Proteomes" id="UP000050640"/>
    </source>
</evidence>
<dbReference type="Pfam" id="PF00005">
    <property type="entry name" value="ABC_tran"/>
    <property type="match status" value="1"/>
</dbReference>